<evidence type="ECO:0000313" key="4">
    <source>
        <dbReference type="Proteomes" id="UP001604336"/>
    </source>
</evidence>
<dbReference type="EMBL" id="JBFOLK010000011">
    <property type="protein sequence ID" value="KAL2476088.1"/>
    <property type="molecule type" value="Genomic_DNA"/>
</dbReference>
<dbReference type="AlphaFoldDB" id="A0ABD1QIN4"/>
<organism evidence="3 4">
    <name type="scientific">Abeliophyllum distichum</name>
    <dbReference type="NCBI Taxonomy" id="126358"/>
    <lineage>
        <taxon>Eukaryota</taxon>
        <taxon>Viridiplantae</taxon>
        <taxon>Streptophyta</taxon>
        <taxon>Embryophyta</taxon>
        <taxon>Tracheophyta</taxon>
        <taxon>Spermatophyta</taxon>
        <taxon>Magnoliopsida</taxon>
        <taxon>eudicotyledons</taxon>
        <taxon>Gunneridae</taxon>
        <taxon>Pentapetalae</taxon>
        <taxon>asterids</taxon>
        <taxon>lamiids</taxon>
        <taxon>Lamiales</taxon>
        <taxon>Oleaceae</taxon>
        <taxon>Forsythieae</taxon>
        <taxon>Abeliophyllum</taxon>
    </lineage>
</organism>
<dbReference type="InterPro" id="IPR007216">
    <property type="entry name" value="CNOT9"/>
</dbReference>
<comment type="caution">
    <text evidence="3">The sequence shown here is derived from an EMBL/GenBank/DDBJ whole genome shotgun (WGS) entry which is preliminary data.</text>
</comment>
<name>A0ABD1QIN4_9LAMI</name>
<keyword evidence="4" id="KW-1185">Reference proteome</keyword>
<dbReference type="InterPro" id="IPR016024">
    <property type="entry name" value="ARM-type_fold"/>
</dbReference>
<gene>
    <name evidence="3" type="ORF">Adt_36824</name>
</gene>
<evidence type="ECO:0000256" key="1">
    <source>
        <dbReference type="ARBA" id="ARBA00006385"/>
    </source>
</evidence>
<dbReference type="InterPro" id="IPR011989">
    <property type="entry name" value="ARM-like"/>
</dbReference>
<accession>A0ABD1QIN4</accession>
<sequence length="481" mass="51406">MASPNPNSSSMIPIEGSASSSDPAASVGSSSPAVSEGSADSSDSSGSPASADSSGSPDSADSSGSPASTGSAGSPASTGSAGSPGSTGSVDSSASATAVDSSASATAVDSAVSPTAALNSYCGMQLAEKLLVDLQDADLRENALLELSKRREQFQDLGLLLWHSFGTMAILMQEVICVYPFLSPPTLTAAQSNRVCNALALLQCVAHHPYTRRLFVQAHIPLYLYSFLTTDCKSRPFEYLRLTCLGVLGALVKEDDTAVICFLLATEIMPLCLRTMENGSELSKTVAAYILLKILQDGEGLEYVCVAPDRFYTVGRVLRNLVAGLVEQPSPRLLKHIIKCYVRISEDQRGRIALRDSLPAILMDGTFNSLLNVDPMMKRCLQQLLLNVYGSLGGLQGTVINWPRQSSKEPHLYTLSYESRQFLFTLAIHVQNCGSLLLKLVGICTTEYDILGEIVQNDYLVSPTLKIHFLEFVNCTRFTSA</sequence>
<dbReference type="SUPFAM" id="SSF48371">
    <property type="entry name" value="ARM repeat"/>
    <property type="match status" value="1"/>
</dbReference>
<comment type="similarity">
    <text evidence="1">Belongs to the CNOT9 family.</text>
</comment>
<evidence type="ECO:0000313" key="3">
    <source>
        <dbReference type="EMBL" id="KAL2476088.1"/>
    </source>
</evidence>
<dbReference type="FunFam" id="1.25.10.10:FF:000334">
    <property type="entry name" value="Cell differentiation protein-like protein"/>
    <property type="match status" value="1"/>
</dbReference>
<dbReference type="Gene3D" id="1.25.10.10">
    <property type="entry name" value="Leucine-rich Repeat Variant"/>
    <property type="match status" value="1"/>
</dbReference>
<feature type="region of interest" description="Disordered" evidence="2">
    <location>
        <begin position="1"/>
        <end position="94"/>
    </location>
</feature>
<dbReference type="Pfam" id="PF04078">
    <property type="entry name" value="Rcd1"/>
    <property type="match status" value="1"/>
</dbReference>
<proteinExistence type="inferred from homology"/>
<dbReference type="PANTHER" id="PTHR12262">
    <property type="entry name" value="CCR4-NOT TRANSCRIPTION COMPLEX SUBUNIT 9"/>
    <property type="match status" value="1"/>
</dbReference>
<protein>
    <submittedName>
        <fullName evidence="3">Cell differentiation</fullName>
    </submittedName>
</protein>
<dbReference type="Proteomes" id="UP001604336">
    <property type="component" value="Unassembled WGS sequence"/>
</dbReference>
<reference evidence="4" key="1">
    <citation type="submission" date="2024-07" db="EMBL/GenBank/DDBJ databases">
        <title>Two chromosome-level genome assemblies of Korean endemic species Abeliophyllum distichum and Forsythia ovata (Oleaceae).</title>
        <authorList>
            <person name="Jang H."/>
        </authorList>
    </citation>
    <scope>NUCLEOTIDE SEQUENCE [LARGE SCALE GENOMIC DNA]</scope>
</reference>
<evidence type="ECO:0000256" key="2">
    <source>
        <dbReference type="SAM" id="MobiDB-lite"/>
    </source>
</evidence>